<dbReference type="GO" id="GO:0005886">
    <property type="term" value="C:plasma membrane"/>
    <property type="evidence" value="ECO:0007669"/>
    <property type="project" value="UniProtKB-SubCell"/>
</dbReference>
<dbReference type="CDD" id="cd06581">
    <property type="entry name" value="TM_PBP1_LivM_like"/>
    <property type="match status" value="1"/>
</dbReference>
<feature type="transmembrane region" description="Helical" evidence="7">
    <location>
        <begin position="256"/>
        <end position="275"/>
    </location>
</feature>
<comment type="caution">
    <text evidence="8">The sequence shown here is derived from an EMBL/GenBank/DDBJ whole genome shotgun (WGS) entry which is preliminary data.</text>
</comment>
<evidence type="ECO:0000256" key="2">
    <source>
        <dbReference type="ARBA" id="ARBA00022475"/>
    </source>
</evidence>
<dbReference type="PANTHER" id="PTHR30482">
    <property type="entry name" value="HIGH-AFFINITY BRANCHED-CHAIN AMINO ACID TRANSPORT SYSTEM PERMEASE"/>
    <property type="match status" value="1"/>
</dbReference>
<feature type="transmembrane region" description="Helical" evidence="7">
    <location>
        <begin position="58"/>
        <end position="76"/>
    </location>
</feature>
<feature type="transmembrane region" description="Helical" evidence="7">
    <location>
        <begin position="198"/>
        <end position="220"/>
    </location>
</feature>
<keyword evidence="5 7" id="KW-0472">Membrane</keyword>
<feature type="transmembrane region" description="Helical" evidence="7">
    <location>
        <begin position="112"/>
        <end position="131"/>
    </location>
</feature>
<reference evidence="8 9" key="1">
    <citation type="journal article" date="2017" name="Int. J. Syst. Evol. Microbiol.">
        <title>Achromobacter aloeverae sp. nov., isolated from the root of Aloe vera (L.) Burm.f.</title>
        <authorList>
            <person name="Kuncharoen N."/>
            <person name="Muramatsu Y."/>
            <person name="Shibata C."/>
            <person name="Kamakura Y."/>
            <person name="Nakagawa Y."/>
            <person name="Tanasupawat S."/>
        </authorList>
    </citation>
    <scope>NUCLEOTIDE SEQUENCE [LARGE SCALE GENOMIC DNA]</scope>
    <source>
        <strain evidence="8 9">AVA-1</strain>
    </source>
</reference>
<dbReference type="PANTHER" id="PTHR30482:SF17">
    <property type="entry name" value="ABC TRANSPORTER ATP-BINDING PROTEIN"/>
    <property type="match status" value="1"/>
</dbReference>
<evidence type="ECO:0000256" key="3">
    <source>
        <dbReference type="ARBA" id="ARBA00022692"/>
    </source>
</evidence>
<feature type="transmembrane region" description="Helical" evidence="7">
    <location>
        <begin position="88"/>
        <end position="105"/>
    </location>
</feature>
<keyword evidence="4 7" id="KW-1133">Transmembrane helix</keyword>
<dbReference type="GO" id="GO:0015658">
    <property type="term" value="F:branched-chain amino acid transmembrane transporter activity"/>
    <property type="evidence" value="ECO:0007669"/>
    <property type="project" value="InterPro"/>
</dbReference>
<organism evidence="8 9">
    <name type="scientific">Achromobacter aloeverae</name>
    <dbReference type="NCBI Taxonomy" id="1750518"/>
    <lineage>
        <taxon>Bacteria</taxon>
        <taxon>Pseudomonadati</taxon>
        <taxon>Pseudomonadota</taxon>
        <taxon>Betaproteobacteria</taxon>
        <taxon>Burkholderiales</taxon>
        <taxon>Alcaligenaceae</taxon>
        <taxon>Achromobacter</taxon>
    </lineage>
</organism>
<dbReference type="Proteomes" id="UP000290849">
    <property type="component" value="Unassembled WGS sequence"/>
</dbReference>
<comment type="subcellular location">
    <subcellularLocation>
        <location evidence="1">Cell membrane</location>
        <topology evidence="1">Multi-pass membrane protein</topology>
    </subcellularLocation>
</comment>
<dbReference type="RefSeq" id="WP_129148163.1">
    <property type="nucleotide sequence ID" value="NZ_JBHSDO010000016.1"/>
</dbReference>
<proteinExistence type="predicted"/>
<evidence type="ECO:0000313" key="8">
    <source>
        <dbReference type="EMBL" id="RXN92202.1"/>
    </source>
</evidence>
<keyword evidence="2" id="KW-1003">Cell membrane</keyword>
<feature type="transmembrane region" description="Helical" evidence="7">
    <location>
        <begin position="159"/>
        <end position="177"/>
    </location>
</feature>
<evidence type="ECO:0000256" key="7">
    <source>
        <dbReference type="SAM" id="Phobius"/>
    </source>
</evidence>
<dbReference type="AlphaFoldDB" id="A0A4Q1HMK0"/>
<dbReference type="InterPro" id="IPR001851">
    <property type="entry name" value="ABC_transp_permease"/>
</dbReference>
<evidence type="ECO:0000256" key="6">
    <source>
        <dbReference type="SAM" id="MobiDB-lite"/>
    </source>
</evidence>
<feature type="transmembrane region" description="Helical" evidence="7">
    <location>
        <begin position="319"/>
        <end position="341"/>
    </location>
</feature>
<feature type="transmembrane region" description="Helical" evidence="7">
    <location>
        <begin position="281"/>
        <end position="307"/>
    </location>
</feature>
<feature type="region of interest" description="Disordered" evidence="6">
    <location>
        <begin position="408"/>
        <end position="439"/>
    </location>
</feature>
<name>A0A4Q1HMK0_9BURK</name>
<evidence type="ECO:0000313" key="9">
    <source>
        <dbReference type="Proteomes" id="UP000290849"/>
    </source>
</evidence>
<protein>
    <submittedName>
        <fullName evidence="8">Branched-chain amino acid ABC transporter permease</fullName>
    </submittedName>
</protein>
<feature type="transmembrane region" description="Helical" evidence="7">
    <location>
        <begin position="380"/>
        <end position="398"/>
    </location>
</feature>
<evidence type="ECO:0000256" key="4">
    <source>
        <dbReference type="ARBA" id="ARBA00022989"/>
    </source>
</evidence>
<dbReference type="Pfam" id="PF02653">
    <property type="entry name" value="BPD_transp_2"/>
    <property type="match status" value="1"/>
</dbReference>
<gene>
    <name evidence="8" type="ORF">C7R54_00055</name>
</gene>
<evidence type="ECO:0000256" key="1">
    <source>
        <dbReference type="ARBA" id="ARBA00004651"/>
    </source>
</evidence>
<feature type="transmembrane region" description="Helical" evidence="7">
    <location>
        <begin position="232"/>
        <end position="251"/>
    </location>
</feature>
<feature type="transmembrane region" description="Helical" evidence="7">
    <location>
        <begin position="29"/>
        <end position="46"/>
    </location>
</feature>
<evidence type="ECO:0000256" key="5">
    <source>
        <dbReference type="ARBA" id="ARBA00023136"/>
    </source>
</evidence>
<sequence>MKNSLIACLAGVILLVALPGMLSQGLLNAAIQMLIAALFASAYNLLCGQAGMLSFGHAAYFGVGAFATVHAMNALGGEGLVPTPLMPLAGAVGGLLFGGVAGWFATKRSGTYFAMITLAIAELVHSLAPHLKGVFGGEAGLSTMRMPAWGLDFGSTTQVYYLTLAWVLLALVLLYLYTRTPLGRLTVGLRENSQRLRFLGYNVHGLSTAVFAISAMFSGMAGGLQVISNESANYVLFDPSLSAAAVLNTYIGGVQVFLGPALGAALMTFFGYAVSDLTQSWLLYQGILFVLVMMFMPAGLSGIAGVASRLRERHGTGRMAGVFALAVAGAALLGAGTVFLLELLQRLFSLDYRSLVQLNAGKPWPDVSLFDRAWHPGAPLTWMVPALLLAGGALSLWLSRRRLERLECQEDPRRPSSDGMASQSASVGTGADESKEELA</sequence>
<accession>A0A4Q1HMK0</accession>
<dbReference type="EMBL" id="PYAL01000001">
    <property type="protein sequence ID" value="RXN92202.1"/>
    <property type="molecule type" value="Genomic_DNA"/>
</dbReference>
<keyword evidence="3 7" id="KW-0812">Transmembrane</keyword>
<keyword evidence="9" id="KW-1185">Reference proteome</keyword>
<dbReference type="OrthoDB" id="9034298at2"/>
<dbReference type="InterPro" id="IPR043428">
    <property type="entry name" value="LivM-like"/>
</dbReference>